<evidence type="ECO:0000256" key="2">
    <source>
        <dbReference type="SAM" id="Phobius"/>
    </source>
</evidence>
<keyword evidence="4" id="KW-1185">Reference proteome</keyword>
<organism evidence="3">
    <name type="scientific">Notodromas monacha</name>
    <dbReference type="NCBI Taxonomy" id="399045"/>
    <lineage>
        <taxon>Eukaryota</taxon>
        <taxon>Metazoa</taxon>
        <taxon>Ecdysozoa</taxon>
        <taxon>Arthropoda</taxon>
        <taxon>Crustacea</taxon>
        <taxon>Oligostraca</taxon>
        <taxon>Ostracoda</taxon>
        <taxon>Podocopa</taxon>
        <taxon>Podocopida</taxon>
        <taxon>Cypridocopina</taxon>
        <taxon>Cypridoidea</taxon>
        <taxon>Cyprididae</taxon>
        <taxon>Notodromas</taxon>
    </lineage>
</organism>
<reference evidence="3" key="1">
    <citation type="submission" date="2020-11" db="EMBL/GenBank/DDBJ databases">
        <authorList>
            <person name="Tran Van P."/>
        </authorList>
    </citation>
    <scope>NUCLEOTIDE SEQUENCE</scope>
</reference>
<evidence type="ECO:0000313" key="3">
    <source>
        <dbReference type="EMBL" id="CAD7276607.1"/>
    </source>
</evidence>
<gene>
    <name evidence="3" type="ORF">NMOB1V02_LOCUS4363</name>
</gene>
<evidence type="ECO:0000256" key="1">
    <source>
        <dbReference type="SAM" id="MobiDB-lite"/>
    </source>
</evidence>
<dbReference type="EMBL" id="CAJPEX010000661">
    <property type="protein sequence ID" value="CAG0916759.1"/>
    <property type="molecule type" value="Genomic_DNA"/>
</dbReference>
<keyword evidence="2" id="KW-1133">Transmembrane helix</keyword>
<name>A0A7R9GDB6_9CRUS</name>
<feature type="region of interest" description="Disordered" evidence="1">
    <location>
        <begin position="1"/>
        <end position="24"/>
    </location>
</feature>
<proteinExistence type="predicted"/>
<sequence>MDFGPTNNSATTSRPNTTTETPKFTGTPEAWAAIVFCYVTYFVTMAYIVGPLKPVFRCIWHRYRTK</sequence>
<evidence type="ECO:0000313" key="4">
    <source>
        <dbReference type="Proteomes" id="UP000678499"/>
    </source>
</evidence>
<keyword evidence="2" id="KW-0812">Transmembrane</keyword>
<accession>A0A7R9GDB6</accession>
<dbReference type="Proteomes" id="UP000678499">
    <property type="component" value="Unassembled WGS sequence"/>
</dbReference>
<feature type="transmembrane region" description="Helical" evidence="2">
    <location>
        <begin position="30"/>
        <end position="49"/>
    </location>
</feature>
<dbReference type="AlphaFoldDB" id="A0A7R9GDB6"/>
<dbReference type="EMBL" id="OA882698">
    <property type="protein sequence ID" value="CAD7276607.1"/>
    <property type="molecule type" value="Genomic_DNA"/>
</dbReference>
<keyword evidence="2" id="KW-0472">Membrane</keyword>
<protein>
    <submittedName>
        <fullName evidence="3">Uncharacterized protein</fullName>
    </submittedName>
</protein>